<evidence type="ECO:0000313" key="2">
    <source>
        <dbReference type="Proteomes" id="UP000019109"/>
    </source>
</evidence>
<sequence length="96" mass="11084">MVECICSGCRNLKRLIDDDGKETYECSFGFPSDKCEDCQEEECDIVCNNYEEDSVEADYILVSCKNCGKELKKMYNDSDDPEGEIFCVECYLKRQL</sequence>
<organism evidence="1 2">
    <name type="scientific">Acetivibrio straminisolvens JCM 21531</name>
    <dbReference type="NCBI Taxonomy" id="1294263"/>
    <lineage>
        <taxon>Bacteria</taxon>
        <taxon>Bacillati</taxon>
        <taxon>Bacillota</taxon>
        <taxon>Clostridia</taxon>
        <taxon>Eubacteriales</taxon>
        <taxon>Oscillospiraceae</taxon>
        <taxon>Acetivibrio</taxon>
    </lineage>
</organism>
<keyword evidence="2" id="KW-1185">Reference proteome</keyword>
<proteinExistence type="predicted"/>
<gene>
    <name evidence="1" type="ORF">JCM21531_2026</name>
</gene>
<dbReference type="EMBL" id="BAVR01000021">
    <property type="protein sequence ID" value="GAE88574.1"/>
    <property type="molecule type" value="Genomic_DNA"/>
</dbReference>
<accession>W4V759</accession>
<dbReference type="OrthoDB" id="2087644at2"/>
<dbReference type="STRING" id="1294263.JCM21531_2026"/>
<comment type="caution">
    <text evidence="1">The sequence shown here is derived from an EMBL/GenBank/DDBJ whole genome shotgun (WGS) entry which is preliminary data.</text>
</comment>
<name>W4V759_9FIRM</name>
<dbReference type="RefSeq" id="WP_038288702.1">
    <property type="nucleotide sequence ID" value="NZ_BAVR01000021.1"/>
</dbReference>
<protein>
    <submittedName>
        <fullName evidence="1">Uncharacterized protein</fullName>
    </submittedName>
</protein>
<reference evidence="1" key="1">
    <citation type="journal article" date="2014" name="Genome Announc.">
        <title>Draft Genome Sequence of Clostridium straminisolvens Strain JCM 21531T, Isolated from a Cellulose-Degrading Bacterial Community.</title>
        <authorList>
            <person name="Yuki M."/>
            <person name="Oshima K."/>
            <person name="Suda W."/>
            <person name="Sakamoto M."/>
            <person name="Kitamura K."/>
            <person name="Iida T."/>
            <person name="Hattori M."/>
            <person name="Ohkuma M."/>
        </authorList>
    </citation>
    <scope>NUCLEOTIDE SEQUENCE [LARGE SCALE GENOMIC DNA]</scope>
    <source>
        <strain evidence="1">JCM 21531</strain>
    </source>
</reference>
<dbReference type="Proteomes" id="UP000019109">
    <property type="component" value="Unassembled WGS sequence"/>
</dbReference>
<evidence type="ECO:0000313" key="1">
    <source>
        <dbReference type="EMBL" id="GAE88574.1"/>
    </source>
</evidence>
<dbReference type="AlphaFoldDB" id="W4V759"/>